<sequence>MFALTIISAIAGLKVGKYIFPVEDLRLNGSAYAIPVQNETLYFNLFGTVNSTEHCGASELGDNLTAYTASSLEDLDLCFPVAMNGTEEVHLIQKNPRANPTGLHIMYNGTAGSDSALSITLNCHRLSTMNVTRGFDFVYNLTINHPAGCPKQPRQKMMTTRDQWYF</sequence>
<evidence type="ECO:0000313" key="1">
    <source>
        <dbReference type="EMBL" id="KAK2948243.1"/>
    </source>
</evidence>
<comment type="caution">
    <text evidence="1">The sequence shown here is derived from an EMBL/GenBank/DDBJ whole genome shotgun (WGS) entry which is preliminary data.</text>
</comment>
<keyword evidence="2" id="KW-1185">Reference proteome</keyword>
<name>A0ABQ9XAF3_9EUKA</name>
<accession>A0ABQ9XAF3</accession>
<dbReference type="EMBL" id="JARBJD010000181">
    <property type="protein sequence ID" value="KAK2948243.1"/>
    <property type="molecule type" value="Genomic_DNA"/>
</dbReference>
<reference evidence="1 2" key="1">
    <citation type="journal article" date="2022" name="bioRxiv">
        <title>Genomics of Preaxostyla Flagellates Illuminates Evolutionary Transitions and the Path Towards Mitochondrial Loss.</title>
        <authorList>
            <person name="Novak L.V.F."/>
            <person name="Treitli S.C."/>
            <person name="Pyrih J."/>
            <person name="Halakuc P."/>
            <person name="Pipaliya S.V."/>
            <person name="Vacek V."/>
            <person name="Brzon O."/>
            <person name="Soukal P."/>
            <person name="Eme L."/>
            <person name="Dacks J.B."/>
            <person name="Karnkowska A."/>
            <person name="Elias M."/>
            <person name="Hampl V."/>
        </authorList>
    </citation>
    <scope>NUCLEOTIDE SEQUENCE [LARGE SCALE GENOMIC DNA]</scope>
    <source>
        <strain evidence="1">NAU3</strain>
        <tissue evidence="1">Gut</tissue>
    </source>
</reference>
<organism evidence="1 2">
    <name type="scientific">Blattamonas nauphoetae</name>
    <dbReference type="NCBI Taxonomy" id="2049346"/>
    <lineage>
        <taxon>Eukaryota</taxon>
        <taxon>Metamonada</taxon>
        <taxon>Preaxostyla</taxon>
        <taxon>Oxymonadida</taxon>
        <taxon>Blattamonas</taxon>
    </lineage>
</organism>
<gene>
    <name evidence="1" type="ORF">BLNAU_16862</name>
</gene>
<protein>
    <submittedName>
        <fullName evidence="1">Uncharacterized protein</fullName>
    </submittedName>
</protein>
<proteinExistence type="predicted"/>
<evidence type="ECO:0000313" key="2">
    <source>
        <dbReference type="Proteomes" id="UP001281761"/>
    </source>
</evidence>
<dbReference type="Proteomes" id="UP001281761">
    <property type="component" value="Unassembled WGS sequence"/>
</dbReference>